<name>A0A6B0TVN2_IXORI</name>
<evidence type="ECO:0000313" key="1">
    <source>
        <dbReference type="EMBL" id="MXU84042.1"/>
    </source>
</evidence>
<dbReference type="EMBL" id="GIFC01001959">
    <property type="protein sequence ID" value="MXU84042.1"/>
    <property type="molecule type" value="Transcribed_RNA"/>
</dbReference>
<reference evidence="1" key="1">
    <citation type="submission" date="2019-12" db="EMBL/GenBank/DDBJ databases">
        <title>An insight into the sialome of adult female Ixodes ricinus ticks feeding for 6 days.</title>
        <authorList>
            <person name="Perner J."/>
            <person name="Ribeiro J.M.C."/>
        </authorList>
    </citation>
    <scope>NUCLEOTIDE SEQUENCE</scope>
    <source>
        <strain evidence="1">Semi-engorged</strain>
        <tissue evidence="1">Salivary glands</tissue>
    </source>
</reference>
<organism evidence="1">
    <name type="scientific">Ixodes ricinus</name>
    <name type="common">Common tick</name>
    <name type="synonym">Acarus ricinus</name>
    <dbReference type="NCBI Taxonomy" id="34613"/>
    <lineage>
        <taxon>Eukaryota</taxon>
        <taxon>Metazoa</taxon>
        <taxon>Ecdysozoa</taxon>
        <taxon>Arthropoda</taxon>
        <taxon>Chelicerata</taxon>
        <taxon>Arachnida</taxon>
        <taxon>Acari</taxon>
        <taxon>Parasitiformes</taxon>
        <taxon>Ixodida</taxon>
        <taxon>Ixodoidea</taxon>
        <taxon>Ixodidae</taxon>
        <taxon>Ixodinae</taxon>
        <taxon>Ixodes</taxon>
    </lineage>
</organism>
<dbReference type="AlphaFoldDB" id="A0A6B0TVN2"/>
<accession>A0A6B0TVN2</accession>
<protein>
    <submittedName>
        <fullName evidence="1">Uncharacterized protein</fullName>
    </submittedName>
</protein>
<proteinExistence type="predicted"/>
<sequence>MSDVLVFVASCCTVLPPCFVESRFRFSIPLTIRIFNYGWGRRLLEVSSFCLALTALVSSAYIELLAHQEKRKPTLQCT</sequence>